<keyword evidence="6" id="KW-0560">Oxidoreductase</keyword>
<protein>
    <submittedName>
        <fullName evidence="7">Cytochrome P450</fullName>
    </submittedName>
</protein>
<comment type="cofactor">
    <cofactor evidence="1 5">
        <name>heme</name>
        <dbReference type="ChEBI" id="CHEBI:30413"/>
    </cofactor>
</comment>
<gene>
    <name evidence="7" type="ORF">FBZ89_102307</name>
</gene>
<keyword evidence="5 6" id="KW-0349">Heme</keyword>
<proteinExistence type="inferred from homology"/>
<dbReference type="InterPro" id="IPR036396">
    <property type="entry name" value="Cyt_P450_sf"/>
</dbReference>
<evidence type="ECO:0000256" key="3">
    <source>
        <dbReference type="ARBA" id="ARBA00022723"/>
    </source>
</evidence>
<dbReference type="EMBL" id="VITN01000002">
    <property type="protein sequence ID" value="TWB23551.1"/>
    <property type="molecule type" value="Genomic_DNA"/>
</dbReference>
<organism evidence="7 8">
    <name type="scientific">Nitrospirillum amazonense</name>
    <dbReference type="NCBI Taxonomy" id="28077"/>
    <lineage>
        <taxon>Bacteria</taxon>
        <taxon>Pseudomonadati</taxon>
        <taxon>Pseudomonadota</taxon>
        <taxon>Alphaproteobacteria</taxon>
        <taxon>Rhodospirillales</taxon>
        <taxon>Azospirillaceae</taxon>
        <taxon>Nitrospirillum</taxon>
    </lineage>
</organism>
<dbReference type="PRINTS" id="PR00385">
    <property type="entry name" value="P450"/>
</dbReference>
<dbReference type="Gene3D" id="1.10.630.10">
    <property type="entry name" value="Cytochrome P450"/>
    <property type="match status" value="1"/>
</dbReference>
<evidence type="ECO:0000313" key="7">
    <source>
        <dbReference type="EMBL" id="TWB23551.1"/>
    </source>
</evidence>
<reference evidence="7 8" key="1">
    <citation type="submission" date="2019-06" db="EMBL/GenBank/DDBJ databases">
        <title>Genomic Encyclopedia of Type Strains, Phase IV (KMG-V): Genome sequencing to study the core and pangenomes of soil and plant-associated prokaryotes.</title>
        <authorList>
            <person name="Whitman W."/>
        </authorList>
    </citation>
    <scope>NUCLEOTIDE SEQUENCE [LARGE SCALE GENOMIC DNA]</scope>
    <source>
        <strain evidence="7 8">BR 11880</strain>
    </source>
</reference>
<evidence type="ECO:0000256" key="5">
    <source>
        <dbReference type="PIRSR" id="PIRSR602403-1"/>
    </source>
</evidence>
<dbReference type="GO" id="GO:0004497">
    <property type="term" value="F:monooxygenase activity"/>
    <property type="evidence" value="ECO:0007669"/>
    <property type="project" value="UniProtKB-KW"/>
</dbReference>
<dbReference type="SUPFAM" id="SSF48264">
    <property type="entry name" value="Cytochrome P450"/>
    <property type="match status" value="1"/>
</dbReference>
<evidence type="ECO:0000256" key="6">
    <source>
        <dbReference type="RuleBase" id="RU000461"/>
    </source>
</evidence>
<keyword evidence="3 5" id="KW-0479">Metal-binding</keyword>
<evidence type="ECO:0000256" key="1">
    <source>
        <dbReference type="ARBA" id="ARBA00001971"/>
    </source>
</evidence>
<dbReference type="Proteomes" id="UP000319859">
    <property type="component" value="Unassembled WGS sequence"/>
</dbReference>
<dbReference type="PRINTS" id="PR00465">
    <property type="entry name" value="EP450IV"/>
</dbReference>
<keyword evidence="4 5" id="KW-0408">Iron</keyword>
<evidence type="ECO:0000313" key="8">
    <source>
        <dbReference type="Proteomes" id="UP000319859"/>
    </source>
</evidence>
<name>A0A560FPQ4_9PROT</name>
<dbReference type="InterPro" id="IPR002403">
    <property type="entry name" value="Cyt_P450_E_grp-IV"/>
</dbReference>
<dbReference type="InterPro" id="IPR050121">
    <property type="entry name" value="Cytochrome_P450_monoxygenase"/>
</dbReference>
<dbReference type="GO" id="GO:0020037">
    <property type="term" value="F:heme binding"/>
    <property type="evidence" value="ECO:0007669"/>
    <property type="project" value="InterPro"/>
</dbReference>
<dbReference type="PANTHER" id="PTHR24305:SF166">
    <property type="entry name" value="CYTOCHROME P450 12A4, MITOCHONDRIAL-RELATED"/>
    <property type="match status" value="1"/>
</dbReference>
<dbReference type="InterPro" id="IPR001128">
    <property type="entry name" value="Cyt_P450"/>
</dbReference>
<dbReference type="RefSeq" id="WP_145748745.1">
    <property type="nucleotide sequence ID" value="NZ_VITN01000002.1"/>
</dbReference>
<comment type="similarity">
    <text evidence="2 6">Belongs to the cytochrome P450 family.</text>
</comment>
<evidence type="ECO:0000256" key="2">
    <source>
        <dbReference type="ARBA" id="ARBA00010617"/>
    </source>
</evidence>
<dbReference type="InterPro" id="IPR017972">
    <property type="entry name" value="Cyt_P450_CS"/>
</dbReference>
<dbReference type="OrthoDB" id="9764248at2"/>
<keyword evidence="6" id="KW-0503">Monooxygenase</keyword>
<dbReference type="GO" id="GO:0005506">
    <property type="term" value="F:iron ion binding"/>
    <property type="evidence" value="ECO:0007669"/>
    <property type="project" value="InterPro"/>
</dbReference>
<dbReference type="PANTHER" id="PTHR24305">
    <property type="entry name" value="CYTOCHROME P450"/>
    <property type="match status" value="1"/>
</dbReference>
<feature type="binding site" description="axial binding residue" evidence="5">
    <location>
        <position position="386"/>
    </location>
    <ligand>
        <name>heme</name>
        <dbReference type="ChEBI" id="CHEBI:30413"/>
    </ligand>
    <ligandPart>
        <name>Fe</name>
        <dbReference type="ChEBI" id="CHEBI:18248"/>
    </ligandPart>
</feature>
<evidence type="ECO:0000256" key="4">
    <source>
        <dbReference type="ARBA" id="ARBA00023004"/>
    </source>
</evidence>
<dbReference type="AlphaFoldDB" id="A0A560FPQ4"/>
<comment type="caution">
    <text evidence="7">The sequence shown here is derived from an EMBL/GenBank/DDBJ whole genome shotgun (WGS) entry which is preliminary data.</text>
</comment>
<dbReference type="GO" id="GO:0016705">
    <property type="term" value="F:oxidoreductase activity, acting on paired donors, with incorporation or reduction of molecular oxygen"/>
    <property type="evidence" value="ECO:0007669"/>
    <property type="project" value="InterPro"/>
</dbReference>
<accession>A0A560FPQ4</accession>
<sequence>MSFITNLRRAVLGDLPDFAADPIGFVERHGIGADVPVALRLGPKPAFLISHPAGFQRVLVENRDAYGKGAEQARLRPLFGEGMVTASGPRWDAARQAAKAAFSQSRLNHGLELALCVLAREAAGLAQSSGSEIDLHGLMGRLTMRMVIAALFHERLEDEAAADAIYRAGCVAHRHLSLSMWRLVDLDMYLPTREGRAFRGAIAEMERQIAGFAQAPKGFLAALHPLVAEYGPAVMRDEAITALVAGFETTATAGCWLAYALARRPDLAAWLRQEVEERLPADGELRPGLLRELPRTRAMVQEVLRLYPSAWWFARTALADDVVSGVAIPKGASILLCPWALHRQPDQWADPLQLNPARFLEGTPLSGKSGPDKFAYVPFGAGPRTCIGAQLATAELTALAAMLVTTFDIEALSGPLAAQVPEGGITLGAPRAGMKVRLTVREPLRKVA</sequence>
<dbReference type="PROSITE" id="PS00086">
    <property type="entry name" value="CYTOCHROME_P450"/>
    <property type="match status" value="1"/>
</dbReference>
<dbReference type="Pfam" id="PF00067">
    <property type="entry name" value="p450"/>
    <property type="match status" value="1"/>
</dbReference>